<reference evidence="8" key="2">
    <citation type="submission" date="2022-06" db="UniProtKB">
        <authorList>
            <consortium name="EnsemblMetazoa"/>
        </authorList>
    </citation>
    <scope>IDENTIFICATION</scope>
    <source>
        <strain evidence="8">PS312</strain>
    </source>
</reference>
<organism evidence="8 9">
    <name type="scientific">Pristionchus pacificus</name>
    <name type="common">Parasitic nematode worm</name>
    <dbReference type="NCBI Taxonomy" id="54126"/>
    <lineage>
        <taxon>Eukaryota</taxon>
        <taxon>Metazoa</taxon>
        <taxon>Ecdysozoa</taxon>
        <taxon>Nematoda</taxon>
        <taxon>Chromadorea</taxon>
        <taxon>Rhabditida</taxon>
        <taxon>Rhabditina</taxon>
        <taxon>Diplogasteromorpha</taxon>
        <taxon>Diplogasteroidea</taxon>
        <taxon>Neodiplogasteridae</taxon>
        <taxon>Pristionchus</taxon>
    </lineage>
</organism>
<proteinExistence type="inferred from homology"/>
<keyword evidence="5 7" id="KW-0496">Mitochondrion</keyword>
<accession>A0A2A6D028</accession>
<evidence type="ECO:0000256" key="7">
    <source>
        <dbReference type="RuleBase" id="RU363021"/>
    </source>
</evidence>
<keyword evidence="6 7" id="KW-0472">Membrane</keyword>
<dbReference type="GO" id="GO:0061617">
    <property type="term" value="C:MICOS complex"/>
    <property type="evidence" value="ECO:0000318"/>
    <property type="project" value="GO_Central"/>
</dbReference>
<keyword evidence="7" id="KW-0999">Mitochondrion inner membrane</keyword>
<keyword evidence="3 7" id="KW-0812">Transmembrane</keyword>
<dbReference type="Pfam" id="PF09769">
    <property type="entry name" value="ApoO"/>
    <property type="match status" value="1"/>
</dbReference>
<evidence type="ECO:0000256" key="2">
    <source>
        <dbReference type="ARBA" id="ARBA00010904"/>
    </source>
</evidence>
<dbReference type="PANTHER" id="PTHR14564">
    <property type="entry name" value="MICOS COMPLEX SUBUNIT MIC26 / MIC27 FAMILY MEMBER"/>
    <property type="match status" value="1"/>
</dbReference>
<comment type="function">
    <text evidence="7">Component of the MICOS complex, a large protein complex of the mitochondrial inner membrane that plays crucial roles in the maintenance of crista junctions, inner membrane architecture, and formation of contact sites to the outer membrane.</text>
</comment>
<comment type="similarity">
    <text evidence="2">Belongs to the apolipoprotein O/MICOS complex subunit Mic27 family.</text>
</comment>
<dbReference type="GO" id="GO:0042407">
    <property type="term" value="P:cristae formation"/>
    <property type="evidence" value="ECO:0000318"/>
    <property type="project" value="GO_Central"/>
</dbReference>
<protein>
    <recommendedName>
        <fullName evidence="7">MICOS complex subunit</fullName>
    </recommendedName>
</protein>
<comment type="subunit">
    <text evidence="7">Component of the mitochondrial contact site and cristae organizing system (MICOS) complex.</text>
</comment>
<dbReference type="Proteomes" id="UP000005239">
    <property type="component" value="Unassembled WGS sequence"/>
</dbReference>
<dbReference type="AlphaFoldDB" id="A0A2A6D028"/>
<name>A0A2A6D028_PRIPA</name>
<reference evidence="9" key="1">
    <citation type="journal article" date="2008" name="Nat. Genet.">
        <title>The Pristionchus pacificus genome provides a unique perspective on nematode lifestyle and parasitism.</title>
        <authorList>
            <person name="Dieterich C."/>
            <person name="Clifton S.W."/>
            <person name="Schuster L.N."/>
            <person name="Chinwalla A."/>
            <person name="Delehaunty K."/>
            <person name="Dinkelacker I."/>
            <person name="Fulton L."/>
            <person name="Fulton R."/>
            <person name="Godfrey J."/>
            <person name="Minx P."/>
            <person name="Mitreva M."/>
            <person name="Roeseler W."/>
            <person name="Tian H."/>
            <person name="Witte H."/>
            <person name="Yang S.P."/>
            <person name="Wilson R.K."/>
            <person name="Sommer R.J."/>
        </authorList>
    </citation>
    <scope>NUCLEOTIDE SEQUENCE [LARGE SCALE GENOMIC DNA]</scope>
    <source>
        <strain evidence="9">PS312</strain>
    </source>
</reference>
<evidence type="ECO:0000256" key="3">
    <source>
        <dbReference type="ARBA" id="ARBA00022692"/>
    </source>
</evidence>
<keyword evidence="4 7" id="KW-1133">Transmembrane helix</keyword>
<evidence type="ECO:0000256" key="5">
    <source>
        <dbReference type="ARBA" id="ARBA00023128"/>
    </source>
</evidence>
<keyword evidence="9" id="KW-1185">Reference proteome</keyword>
<dbReference type="Pfam" id="PF10233">
    <property type="entry name" value="Cg6151-P"/>
    <property type="match status" value="1"/>
</dbReference>
<feature type="transmembrane region" description="Helical" evidence="7">
    <location>
        <begin position="57"/>
        <end position="85"/>
    </location>
</feature>
<feature type="transmembrane region" description="Helical" evidence="7">
    <location>
        <begin position="97"/>
        <end position="114"/>
    </location>
</feature>
<dbReference type="EnsemblMetazoa" id="PPA38498.1">
    <property type="protein sequence ID" value="PPA38498.1"/>
    <property type="gene ID" value="WBGene00276867"/>
</dbReference>
<evidence type="ECO:0000256" key="1">
    <source>
        <dbReference type="ARBA" id="ARBA00004325"/>
    </source>
</evidence>
<comment type="subcellular location">
    <subcellularLocation>
        <location evidence="7">Mitochondrion inner membrane</location>
    </subcellularLocation>
    <subcellularLocation>
        <location evidence="1">Mitochondrion membrane</location>
    </subcellularLocation>
</comment>
<accession>A0A8R1YRF0</accession>
<evidence type="ECO:0000256" key="6">
    <source>
        <dbReference type="ARBA" id="ARBA00023136"/>
    </source>
</evidence>
<dbReference type="InterPro" id="IPR019166">
    <property type="entry name" value="MIC26/MIC27"/>
</dbReference>
<dbReference type="SMART" id="SM01077">
    <property type="entry name" value="Cg6151-P"/>
    <property type="match status" value="1"/>
</dbReference>
<evidence type="ECO:0000313" key="9">
    <source>
        <dbReference type="Proteomes" id="UP000005239"/>
    </source>
</evidence>
<sequence>MGAAASGMQTQMQAEHDPNANFPWWVRFVAKGLGIVGGFVAIFFGILGLISLDPKCIFAMLLQLVGGCLSIALEAPFCCMFVDFIERIAQFSETRKYWHKAVLFGVMGIIPILICIELNSVLGSGMIFCCGVVYGFMALGKKADRQTMMAASDPAWSPQITQMGREEDKPVVEKIGEVGSKASGVFAQWWSLTTSDRRPKPVPERACTIDQLPIYPCDLPQTEYKFIPEEPLPLQREFATVRVSFLREYERVASRFSIVDSAVNKTTDAAMKVNRYVNEEWTVLPKAAAITVGGMAGFVLGLKRGSFGRLLTSSLGLVTMAAFCYPHEAVDVVRTGIAHSEQAWEGFKESPNPSEVKKVTKDALTPPK</sequence>
<evidence type="ECO:0000256" key="4">
    <source>
        <dbReference type="ARBA" id="ARBA00022989"/>
    </source>
</evidence>
<feature type="transmembrane region" description="Helical" evidence="7">
    <location>
        <begin position="28"/>
        <end position="51"/>
    </location>
</feature>
<dbReference type="InterPro" id="IPR019365">
    <property type="entry name" value="TVP18/Ca-channel_flower"/>
</dbReference>
<evidence type="ECO:0000313" key="8">
    <source>
        <dbReference type="EnsemblMetazoa" id="PPA38498.1"/>
    </source>
</evidence>
<gene>
    <name evidence="8" type="primary">WBGene00276867</name>
</gene>
<dbReference type="InterPro" id="IPR033182">
    <property type="entry name" value="MIC26/MIC27_animal"/>
</dbReference>